<evidence type="ECO:0000256" key="1">
    <source>
        <dbReference type="SAM" id="MobiDB-lite"/>
    </source>
</evidence>
<feature type="chain" id="PRO_5039911156" evidence="2">
    <location>
        <begin position="18"/>
        <end position="646"/>
    </location>
</feature>
<reference evidence="3" key="1">
    <citation type="submission" date="2021-04" db="EMBL/GenBank/DDBJ databases">
        <title>Phylogenetic analysis of Acidobacteriaceae.</title>
        <authorList>
            <person name="Qiu L."/>
            <person name="Zhang Q."/>
        </authorList>
    </citation>
    <scope>NUCLEOTIDE SEQUENCE</scope>
    <source>
        <strain evidence="3">DSM 25168</strain>
    </source>
</reference>
<evidence type="ECO:0000256" key="2">
    <source>
        <dbReference type="SAM" id="SignalP"/>
    </source>
</evidence>
<dbReference type="EMBL" id="CP093313">
    <property type="protein sequence ID" value="UWZ84839.1"/>
    <property type="molecule type" value="Genomic_DNA"/>
</dbReference>
<dbReference type="GO" id="GO:0005975">
    <property type="term" value="P:carbohydrate metabolic process"/>
    <property type="evidence" value="ECO:0007669"/>
    <property type="project" value="InterPro"/>
</dbReference>
<feature type="signal peptide" evidence="2">
    <location>
        <begin position="1"/>
        <end position="17"/>
    </location>
</feature>
<sequence length="646" mass="70125">MKLRFLLCLAVAHVALAQNAVPVKLASSDVIPTGNEWIALPTIRAVDGAIDNFNVLSMRDRGLLEVTGGGGQPVLEPYFAIDGKPLEFRNPEWTLHSWWIPKATLTKDGITATLMWCAPPGVRAAFLSLTITNNKTSATKVTLGLRARFGALNRVTYTPVELKGELRGAPAPWTGGSGEVFSFVTSDTHFAWTLLHPGSQADVNGPPVTSGPSSDTSQTLTLEPGKTAEAHFAIGVGLEEYSATQSAKALAETIDREGVKGVLNDAATWFLRRTRTTGRADLDMLMNRNLLFTRMYAWGKALDTEQVVGITSRSPRYYVSAAYWDRDAMLWSFPALLDTDPDMARSALEYALSVQLRNTGTHSRFIDGVVLEDGLELDEADAPVTALYAYLAATADFAFIKKHRADLDFLQRNILTNFVPETGLFITLHDPQDEYRKQGYSTYDNALTWLALKDLSQIYGRLGDAATSRDMAARADALHAAILKLCVTQNAPGADGPILVSATDGSPASKDPILADVPPGSLLKLPFLGFVSEDDRIFQRTYRWLHSPNYQWSYSDQPFGLPGSYRLPFTTSWSVADHLRLKSGRDQAMKILLGSDWDGGIITEGVSASTGKADQAGRAFATAAGYVADAICTAFCSPPATAASTR</sequence>
<evidence type="ECO:0000313" key="4">
    <source>
        <dbReference type="Proteomes" id="UP001059380"/>
    </source>
</evidence>
<dbReference type="GO" id="GO:0016787">
    <property type="term" value="F:hydrolase activity"/>
    <property type="evidence" value="ECO:0007669"/>
    <property type="project" value="UniProtKB-KW"/>
</dbReference>
<protein>
    <submittedName>
        <fullName evidence="3">Glycoside hydrolase family 125 protein</fullName>
    </submittedName>
</protein>
<dbReference type="AlphaFoldDB" id="A0A9J7BQH6"/>
<dbReference type="Pfam" id="PF06824">
    <property type="entry name" value="Glyco_hydro_125"/>
    <property type="match status" value="1"/>
</dbReference>
<dbReference type="Gene3D" id="1.50.10.10">
    <property type="match status" value="1"/>
</dbReference>
<accession>A0A9J7BQH6</accession>
<dbReference type="InterPro" id="IPR008928">
    <property type="entry name" value="6-hairpin_glycosidase_sf"/>
</dbReference>
<proteinExistence type="predicted"/>
<name>A0A9J7BQH6_9BACT</name>
<organism evidence="3 4">
    <name type="scientific">Occallatibacter riparius</name>
    <dbReference type="NCBI Taxonomy" id="1002689"/>
    <lineage>
        <taxon>Bacteria</taxon>
        <taxon>Pseudomonadati</taxon>
        <taxon>Acidobacteriota</taxon>
        <taxon>Terriglobia</taxon>
        <taxon>Terriglobales</taxon>
        <taxon>Acidobacteriaceae</taxon>
        <taxon>Occallatibacter</taxon>
    </lineage>
</organism>
<feature type="region of interest" description="Disordered" evidence="1">
    <location>
        <begin position="201"/>
        <end position="220"/>
    </location>
</feature>
<dbReference type="KEGG" id="orp:MOP44_02615"/>
<dbReference type="InterPro" id="IPR008313">
    <property type="entry name" value="GH125"/>
</dbReference>
<dbReference type="InterPro" id="IPR012341">
    <property type="entry name" value="6hp_glycosidase-like_sf"/>
</dbReference>
<feature type="compositionally biased region" description="Polar residues" evidence="1">
    <location>
        <begin position="210"/>
        <end position="220"/>
    </location>
</feature>
<keyword evidence="3" id="KW-0378">Hydrolase</keyword>
<keyword evidence="4" id="KW-1185">Reference proteome</keyword>
<gene>
    <name evidence="3" type="ORF">MOP44_02615</name>
</gene>
<dbReference type="RefSeq" id="WP_260794345.1">
    <property type="nucleotide sequence ID" value="NZ_CP093313.1"/>
</dbReference>
<evidence type="ECO:0000313" key="3">
    <source>
        <dbReference type="EMBL" id="UWZ84839.1"/>
    </source>
</evidence>
<dbReference type="SUPFAM" id="SSF48208">
    <property type="entry name" value="Six-hairpin glycosidases"/>
    <property type="match status" value="1"/>
</dbReference>
<keyword evidence="2" id="KW-0732">Signal</keyword>
<dbReference type="Proteomes" id="UP001059380">
    <property type="component" value="Chromosome"/>
</dbReference>